<dbReference type="Proteomes" id="UP000448575">
    <property type="component" value="Unassembled WGS sequence"/>
</dbReference>
<evidence type="ECO:0000256" key="1">
    <source>
        <dbReference type="SAM" id="SignalP"/>
    </source>
</evidence>
<evidence type="ECO:0000313" key="3">
    <source>
        <dbReference type="Proteomes" id="UP000448575"/>
    </source>
</evidence>
<keyword evidence="3" id="KW-1185">Reference proteome</keyword>
<protein>
    <submittedName>
        <fullName evidence="2">Uncharacterized protein</fullName>
    </submittedName>
</protein>
<dbReference type="EMBL" id="WWCJ01000032">
    <property type="protein sequence ID" value="MYN05569.1"/>
    <property type="molecule type" value="Genomic_DNA"/>
</dbReference>
<evidence type="ECO:0000313" key="2">
    <source>
        <dbReference type="EMBL" id="MYN05569.1"/>
    </source>
</evidence>
<keyword evidence="1" id="KW-0732">Signal</keyword>
<feature type="signal peptide" evidence="1">
    <location>
        <begin position="1"/>
        <end position="19"/>
    </location>
</feature>
<gene>
    <name evidence="2" type="ORF">GTP41_26100</name>
</gene>
<accession>A0A6N9HQ34</accession>
<reference evidence="2 3" key="1">
    <citation type="submission" date="2019-12" db="EMBL/GenBank/DDBJ databases">
        <title>Novel species isolated from a subtropical stream in China.</title>
        <authorList>
            <person name="Lu H."/>
        </authorList>
    </citation>
    <scope>NUCLEOTIDE SEQUENCE [LARGE SCALE GENOMIC DNA]</scope>
    <source>
        <strain evidence="2 3">DS3</strain>
    </source>
</reference>
<comment type="caution">
    <text evidence="2">The sequence shown here is derived from an EMBL/GenBank/DDBJ whole genome shotgun (WGS) entry which is preliminary data.</text>
</comment>
<dbReference type="AlphaFoldDB" id="A0A6N9HQ34"/>
<dbReference type="RefSeq" id="WP_161028511.1">
    <property type="nucleotide sequence ID" value="NZ_WWCJ01000032.1"/>
</dbReference>
<name>A0A6N9HQ34_9BURK</name>
<proteinExistence type="predicted"/>
<feature type="chain" id="PRO_5026854019" evidence="1">
    <location>
        <begin position="20"/>
        <end position="194"/>
    </location>
</feature>
<sequence length="194" mass="21211">MRAILLAFILATWTFQADAQVVVQAIHTALQPQIGRDANGFKVCGIRAVVLDKKPMVVDAYDFSINIRADIFAGLIKAGKSTTLLTDFNRGKTSSKVVLPAPTSVWIAGELDGKPLLPTEIIPAETPGFILAGAELVQTWKVILAMMQGERMQFAVRYKDQDVDTVVSFSGSLKDEELKPLFACLEGLQSRMQN</sequence>
<organism evidence="2 3">
    <name type="scientific">Pseudoduganella guangdongensis</name>
    <dbReference type="NCBI Taxonomy" id="2692179"/>
    <lineage>
        <taxon>Bacteria</taxon>
        <taxon>Pseudomonadati</taxon>
        <taxon>Pseudomonadota</taxon>
        <taxon>Betaproteobacteria</taxon>
        <taxon>Burkholderiales</taxon>
        <taxon>Oxalobacteraceae</taxon>
        <taxon>Telluria group</taxon>
        <taxon>Pseudoduganella</taxon>
    </lineage>
</organism>